<proteinExistence type="predicted"/>
<dbReference type="GO" id="GO:0016020">
    <property type="term" value="C:membrane"/>
    <property type="evidence" value="ECO:0007669"/>
    <property type="project" value="UniProtKB-SubCell"/>
</dbReference>
<dbReference type="AlphaFoldDB" id="A0A1F7SPN6"/>
<evidence type="ECO:0000313" key="8">
    <source>
        <dbReference type="Proteomes" id="UP000178082"/>
    </source>
</evidence>
<feature type="transmembrane region" description="Helical" evidence="5">
    <location>
        <begin position="353"/>
        <end position="369"/>
    </location>
</feature>
<comment type="subcellular location">
    <subcellularLocation>
        <location evidence="1">Membrane</location>
        <topology evidence="1">Multi-pass membrane protein</topology>
    </subcellularLocation>
</comment>
<feature type="transmembrane region" description="Helical" evidence="5">
    <location>
        <begin position="196"/>
        <end position="212"/>
    </location>
</feature>
<protein>
    <recommendedName>
        <fullName evidence="6">O-antigen ligase-related domain-containing protein</fullName>
    </recommendedName>
</protein>
<feature type="transmembrane region" description="Helical" evidence="5">
    <location>
        <begin position="375"/>
        <end position="393"/>
    </location>
</feature>
<reference evidence="7 8" key="1">
    <citation type="journal article" date="2016" name="Nat. Commun.">
        <title>Thousands of microbial genomes shed light on interconnected biogeochemical processes in an aquifer system.</title>
        <authorList>
            <person name="Anantharaman K."/>
            <person name="Brown C.T."/>
            <person name="Hug L.A."/>
            <person name="Sharon I."/>
            <person name="Castelle C.J."/>
            <person name="Probst A.J."/>
            <person name="Thomas B.C."/>
            <person name="Singh A."/>
            <person name="Wilkins M.J."/>
            <person name="Karaoz U."/>
            <person name="Brodie E.L."/>
            <person name="Williams K.H."/>
            <person name="Hubbard S.S."/>
            <person name="Banfield J.F."/>
        </authorList>
    </citation>
    <scope>NUCLEOTIDE SEQUENCE [LARGE SCALE GENOMIC DNA]</scope>
</reference>
<feature type="transmembrane region" description="Helical" evidence="5">
    <location>
        <begin position="314"/>
        <end position="332"/>
    </location>
</feature>
<feature type="transmembrane region" description="Helical" evidence="5">
    <location>
        <begin position="219"/>
        <end position="239"/>
    </location>
</feature>
<accession>A0A1F7SPN6</accession>
<evidence type="ECO:0000256" key="5">
    <source>
        <dbReference type="SAM" id="Phobius"/>
    </source>
</evidence>
<dbReference type="EMBL" id="MGDI01000004">
    <property type="protein sequence ID" value="OGL55154.1"/>
    <property type="molecule type" value="Genomic_DNA"/>
</dbReference>
<dbReference type="STRING" id="1817883.A3G31_02845"/>
<gene>
    <name evidence="7" type="ORF">A3G31_02845</name>
</gene>
<evidence type="ECO:0000256" key="1">
    <source>
        <dbReference type="ARBA" id="ARBA00004141"/>
    </source>
</evidence>
<evidence type="ECO:0000259" key="6">
    <source>
        <dbReference type="Pfam" id="PF04932"/>
    </source>
</evidence>
<evidence type="ECO:0000313" key="7">
    <source>
        <dbReference type="EMBL" id="OGL55154.1"/>
    </source>
</evidence>
<keyword evidence="3 5" id="KW-1133">Transmembrane helix</keyword>
<dbReference type="Pfam" id="PF04932">
    <property type="entry name" value="Wzy_C"/>
    <property type="match status" value="1"/>
</dbReference>
<dbReference type="InterPro" id="IPR007016">
    <property type="entry name" value="O-antigen_ligase-rel_domated"/>
</dbReference>
<dbReference type="Proteomes" id="UP000178082">
    <property type="component" value="Unassembled WGS sequence"/>
</dbReference>
<organism evidence="7 8">
    <name type="scientific">Candidatus Schekmanbacteria bacterium RIFCSPLOWO2_12_FULL_38_15</name>
    <dbReference type="NCBI Taxonomy" id="1817883"/>
    <lineage>
        <taxon>Bacteria</taxon>
        <taxon>Candidatus Schekmaniibacteriota</taxon>
    </lineage>
</organism>
<dbReference type="InterPro" id="IPR051533">
    <property type="entry name" value="WaaL-like"/>
</dbReference>
<sequence length="398" mass="45815">MNLSFWGLVVYLALFFFRPAERYQSLIPLRLALVVPIITLILVFLSRKFRIPKSSEAILFILFFFFSLSSVLISPYFNESLEILPELYKPITLFFLIIMVLDDEKSIKRFVWIILIFTIFDNLGTFIAHREGLLPYRLGSFYGGIGGDPNEYGLHMLMVLPLTIILMKNESSIAKKAFLVFSFFSYSYFFTRTLSRGAMIASAIVFFQLLILQRKNLKYLVLMIALLAFLFYKTPGSFWERMDTITANEEVADGSIRARLIAIEDGKEMIKQSPIFGVGIGAFRMARARLGKFERVDVEHVAHNTYLEIATETGLVNLFIYIAIAFAVIKGSRDSEKFFVNGEYSYLKGISQGLRIGFIAFLFSGFFLSQQYYRFFYIFSGILTSIKILRYEMVKAKV</sequence>
<keyword evidence="4 5" id="KW-0472">Membrane</keyword>
<evidence type="ECO:0000256" key="4">
    <source>
        <dbReference type="ARBA" id="ARBA00023136"/>
    </source>
</evidence>
<evidence type="ECO:0000256" key="2">
    <source>
        <dbReference type="ARBA" id="ARBA00022692"/>
    </source>
</evidence>
<feature type="domain" description="O-antigen ligase-related" evidence="6">
    <location>
        <begin position="183"/>
        <end position="322"/>
    </location>
</feature>
<dbReference type="PANTHER" id="PTHR37422">
    <property type="entry name" value="TEICHURONIC ACID BIOSYNTHESIS PROTEIN TUAE"/>
    <property type="match status" value="1"/>
</dbReference>
<feature type="transmembrane region" description="Helical" evidence="5">
    <location>
        <begin position="57"/>
        <end position="77"/>
    </location>
</feature>
<feature type="transmembrane region" description="Helical" evidence="5">
    <location>
        <begin position="110"/>
        <end position="129"/>
    </location>
</feature>
<keyword evidence="2 5" id="KW-0812">Transmembrane</keyword>
<comment type="caution">
    <text evidence="7">The sequence shown here is derived from an EMBL/GenBank/DDBJ whole genome shotgun (WGS) entry which is preliminary data.</text>
</comment>
<dbReference type="PANTHER" id="PTHR37422:SF13">
    <property type="entry name" value="LIPOPOLYSACCHARIDE BIOSYNTHESIS PROTEIN PA4999-RELATED"/>
    <property type="match status" value="1"/>
</dbReference>
<feature type="transmembrane region" description="Helical" evidence="5">
    <location>
        <begin position="83"/>
        <end position="101"/>
    </location>
</feature>
<feature type="transmembrane region" description="Helical" evidence="5">
    <location>
        <begin position="29"/>
        <end position="45"/>
    </location>
</feature>
<evidence type="ECO:0000256" key="3">
    <source>
        <dbReference type="ARBA" id="ARBA00022989"/>
    </source>
</evidence>
<name>A0A1F7SPN6_9BACT</name>